<evidence type="ECO:0000313" key="1">
    <source>
        <dbReference type="EMBL" id="ARI80725.1"/>
    </source>
</evidence>
<gene>
    <name evidence="1" type="ORF">BH695_1444</name>
</gene>
<sequence length="37" mass="4037">MTEIYNYSTFSDRYRGIVVFCYSSGEKGAGFSSGIGS</sequence>
<keyword evidence="2" id="KW-1185">Reference proteome</keyword>
<organism evidence="1 2">
    <name type="scientific">Microcystis aeruginosa PCC 7806SL</name>
    <dbReference type="NCBI Taxonomy" id="1903187"/>
    <lineage>
        <taxon>Bacteria</taxon>
        <taxon>Bacillati</taxon>
        <taxon>Cyanobacteriota</taxon>
        <taxon>Cyanophyceae</taxon>
        <taxon>Oscillatoriophycideae</taxon>
        <taxon>Chroococcales</taxon>
        <taxon>Microcystaceae</taxon>
        <taxon>Microcystis</taxon>
    </lineage>
</organism>
<proteinExistence type="predicted"/>
<dbReference type="EMBL" id="CP020771">
    <property type="protein sequence ID" value="ARI80725.1"/>
    <property type="molecule type" value="Genomic_DNA"/>
</dbReference>
<protein>
    <submittedName>
        <fullName evidence="1">Uncharacterized protein</fullName>
    </submittedName>
</protein>
<name>A0AB33BTL3_MICA7</name>
<reference evidence="1 2" key="1">
    <citation type="journal article" date="2018" name="Harmful Algae">
        <title>The highly heterogeneous methylated genomes and diverse restriction-modification systems of bloom-forming Microcystis.</title>
        <authorList>
            <person name="Zhao L."/>
            <person name="Song Y."/>
            <person name="Li L."/>
            <person name="Gan N."/>
            <person name="Brand J.J."/>
            <person name="Song L."/>
        </authorList>
    </citation>
    <scope>NUCLEOTIDE SEQUENCE [LARGE SCALE GENOMIC DNA]</scope>
    <source>
        <strain evidence="1 2">PCC 7806SL</strain>
    </source>
</reference>
<evidence type="ECO:0000313" key="2">
    <source>
        <dbReference type="Proteomes" id="UP000192439"/>
    </source>
</evidence>
<accession>A0AB33BTL3</accession>
<dbReference type="AlphaFoldDB" id="A0AB33BTL3"/>
<dbReference type="Proteomes" id="UP000192439">
    <property type="component" value="Chromosome"/>
</dbReference>